<dbReference type="GO" id="GO:0005524">
    <property type="term" value="F:ATP binding"/>
    <property type="evidence" value="ECO:0007669"/>
    <property type="project" value="UniProtKB-UniRule"/>
</dbReference>
<dbReference type="Gene3D" id="1.10.510.10">
    <property type="entry name" value="Transferase(Phosphotransferase) domain 1"/>
    <property type="match status" value="2"/>
</dbReference>
<dbReference type="InterPro" id="IPR017441">
    <property type="entry name" value="Protein_kinase_ATP_BS"/>
</dbReference>
<dbReference type="OrthoDB" id="551059at2759"/>
<dbReference type="InterPro" id="IPR000719">
    <property type="entry name" value="Prot_kinase_dom"/>
</dbReference>
<evidence type="ECO:0000313" key="5">
    <source>
        <dbReference type="Proteomes" id="UP000612055"/>
    </source>
</evidence>
<feature type="region of interest" description="Disordered" evidence="2">
    <location>
        <begin position="264"/>
        <end position="285"/>
    </location>
</feature>
<feature type="region of interest" description="Disordered" evidence="2">
    <location>
        <begin position="475"/>
        <end position="553"/>
    </location>
</feature>
<keyword evidence="1" id="KW-0547">Nucleotide-binding</keyword>
<keyword evidence="1" id="KW-0067">ATP-binding</keyword>
<dbReference type="Proteomes" id="UP000612055">
    <property type="component" value="Unassembled WGS sequence"/>
</dbReference>
<evidence type="ECO:0000259" key="3">
    <source>
        <dbReference type="PROSITE" id="PS50011"/>
    </source>
</evidence>
<sequence length="878" mass="90262">MEQNIDNTLFDDSRLIRIGKHLGSGAYAKCFAATLLNADGKAQDVALKVLAPVCVAASAKNGDLAQAAADRTATAAMFLREAQLQKQIDHPHIAACYGVTRLAGGVTPNPSQREPTLAMAVELCEPHTARDLIVRSMVAGRRSYKPSQAIVWLQQLASALAHLHAMRPTRIHRDIKLENILFKKEDNGELVCKLSDLGLHVEVTEDRSAMLRARTSARRRATPAPGDVPEVGSGSRVSANGGPAGHMGGCATLAARMRATDVGAYGGGDGRPQSVGAFGTSPPEDDDPCASPFFTISTAPVSAVNSRAPSQAGMTQRSAAGQRDRTSLHRFLGLASESQSQSACKGSADQGPGWCSASASSSGACGVNARAGPLEASQLEPGQPKFAHPAGCAALASCDGMAAPAIISVRTHRLSQQTLSSRFLGPSAITGGPVAAALCSNNRAHSECAQRTCGGGGAPPLPPRQRPLSRIAAFADGGPGAAATSPAAATVEAPPGCGMPVPGPHLNPRAHSSTPPHLTPHGTPRSTTAGNAKASGPPSGPRTMHSLPSRQATQETDLLTATTDAVSVYSASGCDIDLEDELAPLRDAADALDEDAQQPQGNATVSDILTKQPELLEPVNLADAASASAAMRPVRSLLAQLGQTQLAPLRRYEVEWVHNLTGKAGSFMTMAPEVFLNLPYNEKADVFSFGVLAYELAACDVLLVSVLNSGKAARLRIKDAHGYAELVARGYRPPRVKAIPDELWELICACWHDDPVQRPCMADVEVALGALAAQAAQQAAAAGRSSRRSLFKAGGAGRPSSEPSVPRAGAVPPVDGGATVLVGGGKRVDSRLSKCGAGPIVTGLGGVEGAAAGVDGAKAWAADGAPAAPQPGCGCVVC</sequence>
<feature type="region of interest" description="Disordered" evidence="2">
    <location>
        <begin position="305"/>
        <end position="325"/>
    </location>
</feature>
<dbReference type="AlphaFoldDB" id="A0A835XXW0"/>
<feature type="region of interest" description="Disordered" evidence="2">
    <location>
        <begin position="790"/>
        <end position="812"/>
    </location>
</feature>
<evidence type="ECO:0000256" key="1">
    <source>
        <dbReference type="PROSITE-ProRule" id="PRU10141"/>
    </source>
</evidence>
<dbReference type="PROSITE" id="PS00107">
    <property type="entry name" value="PROTEIN_KINASE_ATP"/>
    <property type="match status" value="1"/>
</dbReference>
<dbReference type="Pfam" id="PF07714">
    <property type="entry name" value="PK_Tyr_Ser-Thr"/>
    <property type="match status" value="1"/>
</dbReference>
<dbReference type="EMBL" id="JAEHOE010000046">
    <property type="protein sequence ID" value="KAG2492211.1"/>
    <property type="molecule type" value="Genomic_DNA"/>
</dbReference>
<proteinExistence type="predicted"/>
<reference evidence="4" key="1">
    <citation type="journal article" date="2020" name="bioRxiv">
        <title>Comparative genomics of Chlamydomonas.</title>
        <authorList>
            <person name="Craig R.J."/>
            <person name="Hasan A.R."/>
            <person name="Ness R.W."/>
            <person name="Keightley P.D."/>
        </authorList>
    </citation>
    <scope>NUCLEOTIDE SEQUENCE</scope>
    <source>
        <strain evidence="4">CCAP 11/70</strain>
    </source>
</reference>
<dbReference type="InterPro" id="IPR011009">
    <property type="entry name" value="Kinase-like_dom_sf"/>
</dbReference>
<accession>A0A835XXW0</accession>
<feature type="compositionally biased region" description="Low complexity" evidence="2">
    <location>
        <begin position="475"/>
        <end position="495"/>
    </location>
</feature>
<dbReference type="InterPro" id="IPR001245">
    <property type="entry name" value="Ser-Thr/Tyr_kinase_cat_dom"/>
</dbReference>
<dbReference type="InterPro" id="IPR051681">
    <property type="entry name" value="Ser/Thr_Kinases-Pseudokinases"/>
</dbReference>
<dbReference type="PROSITE" id="PS50011">
    <property type="entry name" value="PROTEIN_KINASE_DOM"/>
    <property type="match status" value="1"/>
</dbReference>
<dbReference type="GO" id="GO:0004674">
    <property type="term" value="F:protein serine/threonine kinase activity"/>
    <property type="evidence" value="ECO:0007669"/>
    <property type="project" value="TreeGrafter"/>
</dbReference>
<comment type="caution">
    <text evidence="4">The sequence shown here is derived from an EMBL/GenBank/DDBJ whole genome shotgun (WGS) entry which is preliminary data.</text>
</comment>
<feature type="domain" description="Protein kinase" evidence="3">
    <location>
        <begin position="16"/>
        <end position="332"/>
    </location>
</feature>
<dbReference type="PANTHER" id="PTHR44329:SF289">
    <property type="entry name" value="SERINE_THREONINE-PROTEIN KINASE VIK"/>
    <property type="match status" value="1"/>
</dbReference>
<dbReference type="SMART" id="SM00220">
    <property type="entry name" value="S_TKc"/>
    <property type="match status" value="1"/>
</dbReference>
<dbReference type="CDD" id="cd00180">
    <property type="entry name" value="PKc"/>
    <property type="match status" value="1"/>
</dbReference>
<name>A0A835XXW0_9CHLO</name>
<evidence type="ECO:0000256" key="2">
    <source>
        <dbReference type="SAM" id="MobiDB-lite"/>
    </source>
</evidence>
<dbReference type="Gene3D" id="3.30.200.20">
    <property type="entry name" value="Phosphorylase Kinase, domain 1"/>
    <property type="match status" value="1"/>
</dbReference>
<organism evidence="4 5">
    <name type="scientific">Edaphochlamys debaryana</name>
    <dbReference type="NCBI Taxonomy" id="47281"/>
    <lineage>
        <taxon>Eukaryota</taxon>
        <taxon>Viridiplantae</taxon>
        <taxon>Chlorophyta</taxon>
        <taxon>core chlorophytes</taxon>
        <taxon>Chlorophyceae</taxon>
        <taxon>CS clade</taxon>
        <taxon>Chlamydomonadales</taxon>
        <taxon>Chlamydomonadales incertae sedis</taxon>
        <taxon>Edaphochlamys</taxon>
    </lineage>
</organism>
<protein>
    <recommendedName>
        <fullName evidence="3">Protein kinase domain-containing protein</fullName>
    </recommendedName>
</protein>
<keyword evidence="5" id="KW-1185">Reference proteome</keyword>
<evidence type="ECO:0000313" key="4">
    <source>
        <dbReference type="EMBL" id="KAG2492211.1"/>
    </source>
</evidence>
<dbReference type="PANTHER" id="PTHR44329">
    <property type="entry name" value="SERINE/THREONINE-PROTEIN KINASE TNNI3K-RELATED"/>
    <property type="match status" value="1"/>
</dbReference>
<feature type="compositionally biased region" description="Polar residues" evidence="2">
    <location>
        <begin position="305"/>
        <end position="319"/>
    </location>
</feature>
<feature type="binding site" evidence="1">
    <location>
        <position position="48"/>
    </location>
    <ligand>
        <name>ATP</name>
        <dbReference type="ChEBI" id="CHEBI:30616"/>
    </ligand>
</feature>
<dbReference type="SUPFAM" id="SSF56112">
    <property type="entry name" value="Protein kinase-like (PK-like)"/>
    <property type="match status" value="1"/>
</dbReference>
<gene>
    <name evidence="4" type="ORF">HYH03_009457</name>
</gene>
<dbReference type="Pfam" id="PF00069">
    <property type="entry name" value="Pkinase"/>
    <property type="match status" value="1"/>
</dbReference>
<feature type="region of interest" description="Disordered" evidence="2">
    <location>
        <begin position="214"/>
        <end position="243"/>
    </location>
</feature>